<dbReference type="GeneID" id="41959559"/>
<keyword evidence="1" id="KW-1185">Reference proteome</keyword>
<accession>A0A6P8BAG6</accession>
<reference evidence="2" key="3">
    <citation type="submission" date="2025-08" db="UniProtKB">
        <authorList>
            <consortium name="RefSeq"/>
        </authorList>
    </citation>
    <scope>IDENTIFICATION</scope>
    <source>
        <strain evidence="2">NI907</strain>
    </source>
</reference>
<reference evidence="2" key="2">
    <citation type="submission" date="2019-10" db="EMBL/GenBank/DDBJ databases">
        <authorList>
            <consortium name="NCBI Genome Project"/>
        </authorList>
    </citation>
    <scope>NUCLEOTIDE SEQUENCE</scope>
    <source>
        <strain evidence="2">NI907</strain>
    </source>
</reference>
<evidence type="ECO:0000313" key="2">
    <source>
        <dbReference type="RefSeq" id="XP_030984172.1"/>
    </source>
</evidence>
<sequence>MHNPPSQDMRSDKACSALAVGWPTLCSPLFWLDSGGELGPRDECDPFFAQLAYPGFWRASYLHSGDERRPMAVGAC</sequence>
<dbReference type="KEGG" id="pgri:PgNI_04606"/>
<dbReference type="RefSeq" id="XP_030984172.1">
    <property type="nucleotide sequence ID" value="XM_031124650.1"/>
</dbReference>
<evidence type="ECO:0000313" key="1">
    <source>
        <dbReference type="Proteomes" id="UP000515153"/>
    </source>
</evidence>
<dbReference type="AlphaFoldDB" id="A0A6P8BAG6"/>
<proteinExistence type="predicted"/>
<name>A0A6P8BAG6_PYRGI</name>
<dbReference type="Proteomes" id="UP000515153">
    <property type="component" value="Unplaced"/>
</dbReference>
<protein>
    <submittedName>
        <fullName evidence="2">Uncharacterized protein</fullName>
    </submittedName>
</protein>
<organism evidence="1 2">
    <name type="scientific">Pyricularia grisea</name>
    <name type="common">Crabgrass-specific blast fungus</name>
    <name type="synonym">Magnaporthe grisea</name>
    <dbReference type="NCBI Taxonomy" id="148305"/>
    <lineage>
        <taxon>Eukaryota</taxon>
        <taxon>Fungi</taxon>
        <taxon>Dikarya</taxon>
        <taxon>Ascomycota</taxon>
        <taxon>Pezizomycotina</taxon>
        <taxon>Sordariomycetes</taxon>
        <taxon>Sordariomycetidae</taxon>
        <taxon>Magnaporthales</taxon>
        <taxon>Pyriculariaceae</taxon>
        <taxon>Pyricularia</taxon>
    </lineage>
</organism>
<gene>
    <name evidence="2" type="ORF">PgNI_04606</name>
</gene>
<reference evidence="2" key="1">
    <citation type="journal article" date="2019" name="Mol. Biol. Evol.">
        <title>Blast fungal genomes show frequent chromosomal changes, gene gains and losses, and effector gene turnover.</title>
        <authorList>
            <person name="Gomez Luciano L.B."/>
            <person name="Jason Tsai I."/>
            <person name="Chuma I."/>
            <person name="Tosa Y."/>
            <person name="Chen Y.H."/>
            <person name="Li J.Y."/>
            <person name="Li M.Y."/>
            <person name="Jade Lu M.Y."/>
            <person name="Nakayashiki H."/>
            <person name="Li W.H."/>
        </authorList>
    </citation>
    <scope>NUCLEOTIDE SEQUENCE</scope>
    <source>
        <strain evidence="2">NI907</strain>
    </source>
</reference>